<dbReference type="InterPro" id="IPR036365">
    <property type="entry name" value="PGBD-like_sf"/>
</dbReference>
<feature type="domain" description="Peptidoglycan binding-like" evidence="2">
    <location>
        <begin position="140"/>
        <end position="190"/>
    </location>
</feature>
<name>A0A2Z4J9D8_9ACTN</name>
<dbReference type="KEGG" id="scad:DN051_38180"/>
<evidence type="ECO:0000256" key="1">
    <source>
        <dbReference type="SAM" id="MobiDB-lite"/>
    </source>
</evidence>
<dbReference type="InterPro" id="IPR002477">
    <property type="entry name" value="Peptidoglycan-bd-like"/>
</dbReference>
<proteinExistence type="predicted"/>
<dbReference type="AlphaFoldDB" id="A0A2Z4J9D8"/>
<evidence type="ECO:0000259" key="2">
    <source>
        <dbReference type="Pfam" id="PF01471"/>
    </source>
</evidence>
<feature type="region of interest" description="Disordered" evidence="1">
    <location>
        <begin position="1"/>
        <end position="65"/>
    </location>
</feature>
<dbReference type="Proteomes" id="UP000249616">
    <property type="component" value="Chromosome"/>
</dbReference>
<evidence type="ECO:0000313" key="3">
    <source>
        <dbReference type="EMBL" id="AWW41751.1"/>
    </source>
</evidence>
<dbReference type="SUPFAM" id="SSF47090">
    <property type="entry name" value="PGBD-like"/>
    <property type="match status" value="1"/>
</dbReference>
<dbReference type="InterPro" id="IPR036366">
    <property type="entry name" value="PGBDSf"/>
</dbReference>
<accession>A0A2Z4J9D8</accession>
<evidence type="ECO:0000313" key="4">
    <source>
        <dbReference type="Proteomes" id="UP000249616"/>
    </source>
</evidence>
<feature type="compositionally biased region" description="Basic residues" evidence="1">
    <location>
        <begin position="31"/>
        <end position="43"/>
    </location>
</feature>
<organism evidence="3 4">
    <name type="scientific">Streptomyces cadmiisoli</name>
    <dbReference type="NCBI Taxonomy" id="2184053"/>
    <lineage>
        <taxon>Bacteria</taxon>
        <taxon>Bacillati</taxon>
        <taxon>Actinomycetota</taxon>
        <taxon>Actinomycetes</taxon>
        <taxon>Kitasatosporales</taxon>
        <taxon>Streptomycetaceae</taxon>
        <taxon>Streptomyces</taxon>
        <taxon>Streptomyces aurantiacus group</taxon>
    </lineage>
</organism>
<keyword evidence="4" id="KW-1185">Reference proteome</keyword>
<protein>
    <recommendedName>
        <fullName evidence="2">Peptidoglycan binding-like domain-containing protein</fullName>
    </recommendedName>
</protein>
<gene>
    <name evidence="3" type="ORF">DN051_38180</name>
</gene>
<sequence>MARISNDMPPGTPDTRRRAQRPGENAWSVMRRTRFRSGARRVTSHAGRGAVTSATHTRPGRPRTLGRQVKGHELRLSKRITGAFITAAIVCGGVMSAPSAGASVASGSISGADWGNAGVRNDWGDEGPLDYNSHDYSRAVALWQLVLRAEGFYTGAIDCDFGPATTEATRDFQRWYGLTADGSAGPNTLSVADNSLQDLGNQRDIRYIAWEGMGSVDFRRINGVYHFYLNGAWRTASYTSASGC</sequence>
<dbReference type="EMBL" id="CP030073">
    <property type="protein sequence ID" value="AWW41751.1"/>
    <property type="molecule type" value="Genomic_DNA"/>
</dbReference>
<dbReference type="Pfam" id="PF01471">
    <property type="entry name" value="PG_binding_1"/>
    <property type="match status" value="1"/>
</dbReference>
<dbReference type="Gene3D" id="1.10.101.10">
    <property type="entry name" value="PGBD-like superfamily/PGBD"/>
    <property type="match status" value="1"/>
</dbReference>
<reference evidence="3 4" key="1">
    <citation type="journal article" date="2019" name="Int. J. Syst. Evol. Microbiol.">
        <title>Streptomyces cadmiisoli sp. nov., a novel actinomycete isolated from cadmium-contaminated soil.</title>
        <authorList>
            <person name="Li K."/>
            <person name="Tang X."/>
            <person name="Zhao J."/>
            <person name="Guo Y."/>
            <person name="Tang Y."/>
            <person name="Gao J."/>
        </authorList>
    </citation>
    <scope>NUCLEOTIDE SEQUENCE [LARGE SCALE GENOMIC DNA]</scope>
    <source>
        <strain evidence="3 4">ZFG47</strain>
    </source>
</reference>